<dbReference type="EMBL" id="NBSK02000007">
    <property type="protein sequence ID" value="KAJ0197000.1"/>
    <property type="molecule type" value="Genomic_DNA"/>
</dbReference>
<reference evidence="1 2" key="1">
    <citation type="journal article" date="2017" name="Nat. Commun.">
        <title>Genome assembly with in vitro proximity ligation data and whole-genome triplication in lettuce.</title>
        <authorList>
            <person name="Reyes-Chin-Wo S."/>
            <person name="Wang Z."/>
            <person name="Yang X."/>
            <person name="Kozik A."/>
            <person name="Arikit S."/>
            <person name="Song C."/>
            <person name="Xia L."/>
            <person name="Froenicke L."/>
            <person name="Lavelle D.O."/>
            <person name="Truco M.J."/>
            <person name="Xia R."/>
            <person name="Zhu S."/>
            <person name="Xu C."/>
            <person name="Xu H."/>
            <person name="Xu X."/>
            <person name="Cox K."/>
            <person name="Korf I."/>
            <person name="Meyers B.C."/>
            <person name="Michelmore R.W."/>
        </authorList>
    </citation>
    <scope>NUCLEOTIDE SEQUENCE [LARGE SCALE GENOMIC DNA]</scope>
    <source>
        <strain evidence="2">cv. Salinas</strain>
        <tissue evidence="1">Seedlings</tissue>
    </source>
</reference>
<evidence type="ECO:0000313" key="2">
    <source>
        <dbReference type="Proteomes" id="UP000235145"/>
    </source>
</evidence>
<comment type="caution">
    <text evidence="1">The sequence shown here is derived from an EMBL/GenBank/DDBJ whole genome shotgun (WGS) entry which is preliminary data.</text>
</comment>
<keyword evidence="2" id="KW-1185">Reference proteome</keyword>
<name>A0A9R1UZP3_LACSA</name>
<organism evidence="1 2">
    <name type="scientific">Lactuca sativa</name>
    <name type="common">Garden lettuce</name>
    <dbReference type="NCBI Taxonomy" id="4236"/>
    <lineage>
        <taxon>Eukaryota</taxon>
        <taxon>Viridiplantae</taxon>
        <taxon>Streptophyta</taxon>
        <taxon>Embryophyta</taxon>
        <taxon>Tracheophyta</taxon>
        <taxon>Spermatophyta</taxon>
        <taxon>Magnoliopsida</taxon>
        <taxon>eudicotyledons</taxon>
        <taxon>Gunneridae</taxon>
        <taxon>Pentapetalae</taxon>
        <taxon>asterids</taxon>
        <taxon>campanulids</taxon>
        <taxon>Asterales</taxon>
        <taxon>Asteraceae</taxon>
        <taxon>Cichorioideae</taxon>
        <taxon>Cichorieae</taxon>
        <taxon>Lactucinae</taxon>
        <taxon>Lactuca</taxon>
    </lineage>
</organism>
<sequence length="109" mass="12489">MLTEAIHDYNQWTFDERILISASLTTVLNPYAKILLHKGYKSLFSGKQQISRKRSISALVLGIACGHVNGESRHSNIHKLPDMVKIYYRAYVFQTSYQSQTVHPLPCHN</sequence>
<protein>
    <submittedName>
        <fullName evidence="1">Uncharacterized protein</fullName>
    </submittedName>
</protein>
<evidence type="ECO:0000313" key="1">
    <source>
        <dbReference type="EMBL" id="KAJ0197000.1"/>
    </source>
</evidence>
<gene>
    <name evidence="1" type="ORF">LSAT_V11C700370490</name>
</gene>
<dbReference type="AlphaFoldDB" id="A0A9R1UZP3"/>
<proteinExistence type="predicted"/>
<accession>A0A9R1UZP3</accession>
<dbReference type="Proteomes" id="UP000235145">
    <property type="component" value="Unassembled WGS sequence"/>
</dbReference>